<evidence type="ECO:0000256" key="5">
    <source>
        <dbReference type="SAM" id="MobiDB-lite"/>
    </source>
</evidence>
<dbReference type="PANTHER" id="PTHR12197:SF251">
    <property type="entry name" value="EG:BACR7C10.4 PROTEIN"/>
    <property type="match status" value="1"/>
</dbReference>
<dbReference type="AlphaFoldDB" id="A0A6A6P6T7"/>
<keyword evidence="1" id="KW-0479">Metal-binding</keyword>
<dbReference type="CDD" id="cd20071">
    <property type="entry name" value="SET_SMYD"/>
    <property type="match status" value="1"/>
</dbReference>
<keyword evidence="3" id="KW-0862">Zinc</keyword>
<dbReference type="GO" id="GO:0008270">
    <property type="term" value="F:zinc ion binding"/>
    <property type="evidence" value="ECO:0007669"/>
    <property type="project" value="UniProtKB-KW"/>
</dbReference>
<dbReference type="Pfam" id="PF01753">
    <property type="entry name" value="zf-MYND"/>
    <property type="match status" value="1"/>
</dbReference>
<feature type="region of interest" description="Disordered" evidence="5">
    <location>
        <begin position="1"/>
        <end position="21"/>
    </location>
</feature>
<gene>
    <name evidence="7" type="ORF">BDY21DRAFT_377338</name>
</gene>
<organism evidence="7 8">
    <name type="scientific">Lineolata rhizophorae</name>
    <dbReference type="NCBI Taxonomy" id="578093"/>
    <lineage>
        <taxon>Eukaryota</taxon>
        <taxon>Fungi</taxon>
        <taxon>Dikarya</taxon>
        <taxon>Ascomycota</taxon>
        <taxon>Pezizomycotina</taxon>
        <taxon>Dothideomycetes</taxon>
        <taxon>Dothideomycetes incertae sedis</taxon>
        <taxon>Lineolatales</taxon>
        <taxon>Lineolataceae</taxon>
        <taxon>Lineolata</taxon>
    </lineage>
</organism>
<feature type="domain" description="MYND-type" evidence="6">
    <location>
        <begin position="57"/>
        <end position="112"/>
    </location>
</feature>
<evidence type="ECO:0000256" key="2">
    <source>
        <dbReference type="ARBA" id="ARBA00022771"/>
    </source>
</evidence>
<keyword evidence="8" id="KW-1185">Reference proteome</keyword>
<dbReference type="PROSITE" id="PS50865">
    <property type="entry name" value="ZF_MYND_2"/>
    <property type="match status" value="1"/>
</dbReference>
<evidence type="ECO:0000256" key="1">
    <source>
        <dbReference type="ARBA" id="ARBA00022723"/>
    </source>
</evidence>
<sequence length="588" mass="61894">MPPSRQDEPVRHAERRPSPIAGNGLFATRAVAAGAPVAVLPRPLVAVLDGGRLEDTCANCFGWTADEDFGPRAGGGGGEVGEVKACAGCRVYRYCGKKCQSEAWKRSHKYECAAIKLDPRRGTPLPNLARAGIQLLLLRLNGRIADAQWSAIMALPSYMDLVLKPGDHLAPLHDRLEPLMALDPSIRDTFDQVKLVGASILRFAGGVTPAAAALAPALGVELAGRLFLNSLTLTSPPLDPLGLVFDPFLAAANHSCAPTAFVALDGPAAHLRAARPLPPGAELTLAYADPSEPRHRRRALLLRRYHFLCACSRCAAAAAAGPADPADAWRVPPAAMPPAAAADADALLAARRPAAAAAAEWAVFGPDLRAAVAGPDADDRALRRALALETEAYARVDAARGAARSDDADDDDDALAVLRGAVALCERAGLWARTRQPVPAAEQEMVTREIGRGAFGAALVRAVRLFWRVEPVLHAGCEFHPVRVVGGWRVVKLAVYLAGEEGGGDEVARFEGKGVDFGVLAAGVLEWVVRMCGRSHGEGSRFAVRVGEKAVEMCGGGVGVEEARVMLGKVPGVEGLEGMLDRIADIEV</sequence>
<dbReference type="Gene3D" id="6.10.140.2220">
    <property type="match status" value="1"/>
</dbReference>
<accession>A0A6A6P6T7</accession>
<protein>
    <recommendedName>
        <fullName evidence="6">MYND-type domain-containing protein</fullName>
    </recommendedName>
</protein>
<reference evidence="7" key="1">
    <citation type="journal article" date="2020" name="Stud. Mycol.">
        <title>101 Dothideomycetes genomes: a test case for predicting lifestyles and emergence of pathogens.</title>
        <authorList>
            <person name="Haridas S."/>
            <person name="Albert R."/>
            <person name="Binder M."/>
            <person name="Bloem J."/>
            <person name="Labutti K."/>
            <person name="Salamov A."/>
            <person name="Andreopoulos B."/>
            <person name="Baker S."/>
            <person name="Barry K."/>
            <person name="Bills G."/>
            <person name="Bluhm B."/>
            <person name="Cannon C."/>
            <person name="Castanera R."/>
            <person name="Culley D."/>
            <person name="Daum C."/>
            <person name="Ezra D."/>
            <person name="Gonzalez J."/>
            <person name="Henrissat B."/>
            <person name="Kuo A."/>
            <person name="Liang C."/>
            <person name="Lipzen A."/>
            <person name="Lutzoni F."/>
            <person name="Magnuson J."/>
            <person name="Mondo S."/>
            <person name="Nolan M."/>
            <person name="Ohm R."/>
            <person name="Pangilinan J."/>
            <person name="Park H.-J."/>
            <person name="Ramirez L."/>
            <person name="Alfaro M."/>
            <person name="Sun H."/>
            <person name="Tritt A."/>
            <person name="Yoshinaga Y."/>
            <person name="Zwiers L.-H."/>
            <person name="Turgeon B."/>
            <person name="Goodwin S."/>
            <person name="Spatafora J."/>
            <person name="Crous P."/>
            <person name="Grigoriev I."/>
        </authorList>
    </citation>
    <scope>NUCLEOTIDE SEQUENCE</scope>
    <source>
        <strain evidence="7">ATCC 16933</strain>
    </source>
</reference>
<dbReference type="InterPro" id="IPR002893">
    <property type="entry name" value="Znf_MYND"/>
</dbReference>
<dbReference type="SUPFAM" id="SSF82199">
    <property type="entry name" value="SET domain"/>
    <property type="match status" value="1"/>
</dbReference>
<keyword evidence="2 4" id="KW-0863">Zinc-finger</keyword>
<dbReference type="OrthoDB" id="5945798at2759"/>
<evidence type="ECO:0000313" key="8">
    <source>
        <dbReference type="Proteomes" id="UP000799766"/>
    </source>
</evidence>
<dbReference type="EMBL" id="MU001674">
    <property type="protein sequence ID" value="KAF2459711.1"/>
    <property type="molecule type" value="Genomic_DNA"/>
</dbReference>
<evidence type="ECO:0000256" key="4">
    <source>
        <dbReference type="PROSITE-ProRule" id="PRU00134"/>
    </source>
</evidence>
<dbReference type="InterPro" id="IPR046341">
    <property type="entry name" value="SET_dom_sf"/>
</dbReference>
<dbReference type="GO" id="GO:0005634">
    <property type="term" value="C:nucleus"/>
    <property type="evidence" value="ECO:0007669"/>
    <property type="project" value="TreeGrafter"/>
</dbReference>
<dbReference type="Gene3D" id="1.10.220.160">
    <property type="match status" value="1"/>
</dbReference>
<evidence type="ECO:0000259" key="6">
    <source>
        <dbReference type="PROSITE" id="PS50865"/>
    </source>
</evidence>
<evidence type="ECO:0000256" key="3">
    <source>
        <dbReference type="ARBA" id="ARBA00022833"/>
    </source>
</evidence>
<dbReference type="Proteomes" id="UP000799766">
    <property type="component" value="Unassembled WGS sequence"/>
</dbReference>
<dbReference type="SUPFAM" id="SSF144232">
    <property type="entry name" value="HIT/MYND zinc finger-like"/>
    <property type="match status" value="1"/>
</dbReference>
<evidence type="ECO:0000313" key="7">
    <source>
        <dbReference type="EMBL" id="KAF2459711.1"/>
    </source>
</evidence>
<dbReference type="Gene3D" id="2.170.270.10">
    <property type="entry name" value="SET domain"/>
    <property type="match status" value="1"/>
</dbReference>
<feature type="compositionally biased region" description="Basic and acidic residues" evidence="5">
    <location>
        <begin position="1"/>
        <end position="17"/>
    </location>
</feature>
<dbReference type="PANTHER" id="PTHR12197">
    <property type="entry name" value="HISTONE-LYSINE N-METHYLTRANSFERASE SMYD"/>
    <property type="match status" value="1"/>
</dbReference>
<proteinExistence type="predicted"/>
<dbReference type="InterPro" id="IPR050869">
    <property type="entry name" value="H3K4_H4K5_MeTrfase"/>
</dbReference>
<name>A0A6A6P6T7_9PEZI</name>